<evidence type="ECO:0000256" key="10">
    <source>
        <dbReference type="PROSITE-ProRule" id="PRU00146"/>
    </source>
</evidence>
<feature type="compositionally biased region" description="Polar residues" evidence="12">
    <location>
        <begin position="316"/>
        <end position="335"/>
    </location>
</feature>
<evidence type="ECO:0000256" key="5">
    <source>
        <dbReference type="ARBA" id="ARBA00022833"/>
    </source>
</evidence>
<dbReference type="InterPro" id="IPR024610">
    <property type="entry name" value="ING_N_histone-binding"/>
</dbReference>
<dbReference type="PANTHER" id="PTHR10333:SF42">
    <property type="entry name" value="INHIBITOR OF GROWTH PROTEIN 5"/>
    <property type="match status" value="1"/>
</dbReference>
<evidence type="ECO:0000259" key="13">
    <source>
        <dbReference type="PROSITE" id="PS50016"/>
    </source>
</evidence>
<feature type="compositionally biased region" description="Low complexity" evidence="12">
    <location>
        <begin position="11"/>
        <end position="24"/>
    </location>
</feature>
<dbReference type="CDD" id="cd15505">
    <property type="entry name" value="PHD_ING"/>
    <property type="match status" value="1"/>
</dbReference>
<evidence type="ECO:0000256" key="7">
    <source>
        <dbReference type="ARBA" id="ARBA00023242"/>
    </source>
</evidence>
<evidence type="ECO:0000256" key="4">
    <source>
        <dbReference type="ARBA" id="ARBA00022771"/>
    </source>
</evidence>
<comment type="function">
    <text evidence="11">Component of an histone acetyltransferase complex.</text>
</comment>
<keyword evidence="3 9" id="KW-0479">Metal-binding</keyword>
<name>A0A9Q3CPU9_9BASI</name>
<proteinExistence type="inferred from homology"/>
<feature type="compositionally biased region" description="Polar residues" evidence="12">
    <location>
        <begin position="1"/>
        <end position="10"/>
    </location>
</feature>
<keyword evidence="7 11" id="KW-0539">Nucleus</keyword>
<comment type="subunit">
    <text evidence="11">Component of an histone acetyltransferase complex. Interacts with H3K4me3 and to a lesser extent with H3K4me2.</text>
</comment>
<dbReference type="InterPro" id="IPR019786">
    <property type="entry name" value="Zinc_finger_PHD-type_CS"/>
</dbReference>
<feature type="compositionally biased region" description="Polar residues" evidence="12">
    <location>
        <begin position="498"/>
        <end position="510"/>
    </location>
</feature>
<dbReference type="GO" id="GO:0005634">
    <property type="term" value="C:nucleus"/>
    <property type="evidence" value="ECO:0007669"/>
    <property type="project" value="UniProtKB-SubCell"/>
</dbReference>
<feature type="binding site" evidence="9">
    <location>
        <position position="709"/>
    </location>
    <ligand>
        <name>Zn(2+)</name>
        <dbReference type="ChEBI" id="CHEBI:29105"/>
        <label>2</label>
    </ligand>
</feature>
<feature type="binding site" evidence="9">
    <location>
        <position position="739"/>
    </location>
    <ligand>
        <name>Zn(2+)</name>
        <dbReference type="ChEBI" id="CHEBI:29105"/>
        <label>2</label>
    </ligand>
</feature>
<comment type="domain">
    <text evidence="11">The PHD-type zinc finger mediates the binding to H3K4me3.</text>
</comment>
<keyword evidence="15" id="KW-1185">Reference proteome</keyword>
<dbReference type="Proteomes" id="UP000765509">
    <property type="component" value="Unassembled WGS sequence"/>
</dbReference>
<dbReference type="Pfam" id="PF00628">
    <property type="entry name" value="PHD"/>
    <property type="match status" value="1"/>
</dbReference>
<feature type="compositionally biased region" description="Polar residues" evidence="12">
    <location>
        <begin position="228"/>
        <end position="243"/>
    </location>
</feature>
<feature type="region of interest" description="Disordered" evidence="12">
    <location>
        <begin position="1"/>
        <end position="24"/>
    </location>
</feature>
<feature type="binding site" evidence="9">
    <location>
        <position position="714"/>
    </location>
    <ligand>
        <name>Zn(2+)</name>
        <dbReference type="ChEBI" id="CHEBI:29105"/>
        <label>2</label>
    </ligand>
</feature>
<feature type="binding site" evidence="9">
    <location>
        <position position="736"/>
    </location>
    <ligand>
        <name>Zn(2+)</name>
        <dbReference type="ChEBI" id="CHEBI:29105"/>
        <label>2</label>
    </ligand>
</feature>
<dbReference type="InterPro" id="IPR011011">
    <property type="entry name" value="Znf_FYVE_PHD"/>
</dbReference>
<feature type="compositionally biased region" description="Low complexity" evidence="12">
    <location>
        <begin position="266"/>
        <end position="284"/>
    </location>
</feature>
<keyword evidence="5 9" id="KW-0862">Zinc</keyword>
<feature type="region of interest" description="Disordered" evidence="12">
    <location>
        <begin position="210"/>
        <end position="614"/>
    </location>
</feature>
<feature type="compositionally biased region" description="Polar residues" evidence="12">
    <location>
        <begin position="537"/>
        <end position="550"/>
    </location>
</feature>
<evidence type="ECO:0000313" key="14">
    <source>
        <dbReference type="EMBL" id="MBW0486362.1"/>
    </source>
</evidence>
<reference evidence="14" key="1">
    <citation type="submission" date="2021-03" db="EMBL/GenBank/DDBJ databases">
        <title>Draft genome sequence of rust myrtle Austropuccinia psidii MF-1, a brazilian biotype.</title>
        <authorList>
            <person name="Quecine M.C."/>
            <person name="Pachon D.M.R."/>
            <person name="Bonatelli M.L."/>
            <person name="Correr F.H."/>
            <person name="Franceschini L.M."/>
            <person name="Leite T.F."/>
            <person name="Margarido G.R.A."/>
            <person name="Almeida C.A."/>
            <person name="Ferrarezi J.A."/>
            <person name="Labate C.A."/>
        </authorList>
    </citation>
    <scope>NUCLEOTIDE SEQUENCE</scope>
    <source>
        <strain evidence="14">MF-1</strain>
    </source>
</reference>
<dbReference type="EMBL" id="AVOT02008617">
    <property type="protein sequence ID" value="MBW0486362.1"/>
    <property type="molecule type" value="Genomic_DNA"/>
</dbReference>
<feature type="compositionally biased region" description="Polar residues" evidence="12">
    <location>
        <begin position="518"/>
        <end position="530"/>
    </location>
</feature>
<dbReference type="Pfam" id="PF12998">
    <property type="entry name" value="ING"/>
    <property type="match status" value="1"/>
</dbReference>
<comment type="subcellular location">
    <subcellularLocation>
        <location evidence="1 11">Nucleus</location>
    </subcellularLocation>
</comment>
<evidence type="ECO:0000256" key="6">
    <source>
        <dbReference type="ARBA" id="ARBA00022853"/>
    </source>
</evidence>
<feature type="site" description="Histone H3K4me3 binding" evidence="8">
    <location>
        <position position="710"/>
    </location>
</feature>
<feature type="binding site" evidence="9">
    <location>
        <position position="695"/>
    </location>
    <ligand>
        <name>Zn(2+)</name>
        <dbReference type="ChEBI" id="CHEBI:29105"/>
        <label>1</label>
    </ligand>
</feature>
<feature type="compositionally biased region" description="Low complexity" evidence="12">
    <location>
        <begin position="405"/>
        <end position="451"/>
    </location>
</feature>
<dbReference type="GO" id="GO:0000785">
    <property type="term" value="C:chromatin"/>
    <property type="evidence" value="ECO:0007669"/>
    <property type="project" value="UniProtKB-ARBA"/>
</dbReference>
<accession>A0A9Q3CPU9</accession>
<dbReference type="OrthoDB" id="2505961at2759"/>
<evidence type="ECO:0000313" key="15">
    <source>
        <dbReference type="Proteomes" id="UP000765509"/>
    </source>
</evidence>
<dbReference type="PROSITE" id="PS50016">
    <property type="entry name" value="ZF_PHD_2"/>
    <property type="match status" value="1"/>
</dbReference>
<keyword evidence="6 11" id="KW-0156">Chromatin regulator</keyword>
<feature type="site" description="Histone H3K4me3 binding" evidence="8">
    <location>
        <position position="718"/>
    </location>
</feature>
<evidence type="ECO:0000256" key="11">
    <source>
        <dbReference type="RuleBase" id="RU361213"/>
    </source>
</evidence>
<keyword evidence="4 10" id="KW-0863">Zinc-finger</keyword>
<dbReference type="SMART" id="SM01408">
    <property type="entry name" value="ING"/>
    <property type="match status" value="1"/>
</dbReference>
<dbReference type="Gene3D" id="3.30.40.10">
    <property type="entry name" value="Zinc/RING finger domain, C3HC4 (zinc finger)"/>
    <property type="match status" value="1"/>
</dbReference>
<feature type="binding site" evidence="9">
    <location>
        <position position="697"/>
    </location>
    <ligand>
        <name>Zn(2+)</name>
        <dbReference type="ChEBI" id="CHEBI:29105"/>
        <label>1</label>
    </ligand>
</feature>
<dbReference type="AlphaFoldDB" id="A0A9Q3CPU9"/>
<organism evidence="14 15">
    <name type="scientific">Austropuccinia psidii MF-1</name>
    <dbReference type="NCBI Taxonomy" id="1389203"/>
    <lineage>
        <taxon>Eukaryota</taxon>
        <taxon>Fungi</taxon>
        <taxon>Dikarya</taxon>
        <taxon>Basidiomycota</taxon>
        <taxon>Pucciniomycotina</taxon>
        <taxon>Pucciniomycetes</taxon>
        <taxon>Pucciniales</taxon>
        <taxon>Sphaerophragmiaceae</taxon>
        <taxon>Austropuccinia</taxon>
    </lineage>
</organism>
<evidence type="ECO:0000256" key="9">
    <source>
        <dbReference type="PIRSR" id="PIRSR628651-51"/>
    </source>
</evidence>
<protein>
    <recommendedName>
        <fullName evidence="11">Chromatin modification-related protein</fullName>
    </recommendedName>
</protein>
<feature type="binding site" evidence="9">
    <location>
        <position position="720"/>
    </location>
    <ligand>
        <name>Zn(2+)</name>
        <dbReference type="ChEBI" id="CHEBI:29105"/>
        <label>1</label>
    </ligand>
</feature>
<feature type="compositionally biased region" description="Polar residues" evidence="12">
    <location>
        <begin position="363"/>
        <end position="375"/>
    </location>
</feature>
<dbReference type="GO" id="GO:0008270">
    <property type="term" value="F:zinc ion binding"/>
    <property type="evidence" value="ECO:0007669"/>
    <property type="project" value="UniProtKB-KW"/>
</dbReference>
<dbReference type="InterPro" id="IPR028651">
    <property type="entry name" value="ING_fam"/>
</dbReference>
<sequence length="749" mass="82520">MISKLNLCNTSKSNSSPNPSNLPSLCSESQNISNLTAQLHTNSTSIQSNLPKNSKFNHQSLHFATSQFSQSVHLAEGFIDTLEAIPPSLTRSLSDLKELDAVLSNHLDQLNQNLNQLLNSIKNPNSFSSQNRLELLRSIVNDIQKYKLGGEDKIRVANGTCESLSHHIRQLDTTTSLLISSLPPSFENSLLESTFPTGYPKLSGSLRSKPLGGVWNDPNPSNPPQLDLSPSSTSIHDLNQFDQEPQIDHLDHPSSSKNVNSKKSKSFQSIHSNHSISSNQNQNQLDPDPSPLNQPSNLHSKKSNTLNTDADHSSELKSTLTNTRSSKLSAVTNHPVTHDESKLNHPNSNGLIGKSKRPRMSSILESETQDSQISNQTTSKLSSSLQTRTQSTSSGSKKRTRKSSHLNPSSKLPNLLNQSTQDSASSSKNSDQNSNLNPSNPSNPLPQLSKSTGSHLVSNSPNVRKSASARQVAGAVKSTEDNNIQAPALSKRPYTKRNGPSNPSTTSNQSKGRRTTAKKSNTSIESTVSANGEIAKLNSTLGEVSSTGSIDKSRRGNNNKESVRMEDVMEGVVRPRNRKKANSRSANQESTTRKEKDSRRSAREQESDLDHINEQETNAEDLEMDMADNTKQVVQEQNQTAQREGWNHRAGKRKNRIDDDDDDDDNEDEDDKEYGEEFENQSQVSNQTSSTKTYCICKGEVYGDRMVACDNAECPIEWFHYQCAGLTEDPTGNWYCPECEKKGCNKSEN</sequence>
<evidence type="ECO:0000256" key="2">
    <source>
        <dbReference type="ARBA" id="ARBA00010210"/>
    </source>
</evidence>
<comment type="caution">
    <text evidence="14">The sequence shown here is derived from an EMBL/GenBank/DDBJ whole genome shotgun (WGS) entry which is preliminary data.</text>
</comment>
<dbReference type="PANTHER" id="PTHR10333">
    <property type="entry name" value="INHIBITOR OF GROWTH PROTEIN"/>
    <property type="match status" value="1"/>
</dbReference>
<feature type="compositionally biased region" description="Acidic residues" evidence="12">
    <location>
        <begin position="658"/>
        <end position="679"/>
    </location>
</feature>
<dbReference type="SMART" id="SM00249">
    <property type="entry name" value="PHD"/>
    <property type="match status" value="1"/>
</dbReference>
<feature type="site" description="Histone H3K4me3 binding" evidence="8">
    <location>
        <position position="694"/>
    </location>
</feature>
<feature type="compositionally biased region" description="Polar residues" evidence="12">
    <location>
        <begin position="633"/>
        <end position="642"/>
    </location>
</feature>
<evidence type="ECO:0000256" key="3">
    <source>
        <dbReference type="ARBA" id="ARBA00022723"/>
    </source>
</evidence>
<dbReference type="PROSITE" id="PS01359">
    <property type="entry name" value="ZF_PHD_1"/>
    <property type="match status" value="1"/>
</dbReference>
<feature type="compositionally biased region" description="Polar residues" evidence="12">
    <location>
        <begin position="291"/>
        <end position="308"/>
    </location>
</feature>
<dbReference type="InterPro" id="IPR019787">
    <property type="entry name" value="Znf_PHD-finger"/>
</dbReference>
<feature type="compositionally biased region" description="Polar residues" evidence="12">
    <location>
        <begin position="452"/>
        <end position="469"/>
    </location>
</feature>
<evidence type="ECO:0000256" key="8">
    <source>
        <dbReference type="PIRSR" id="PIRSR628651-50"/>
    </source>
</evidence>
<dbReference type="Gene3D" id="6.10.140.1740">
    <property type="match status" value="1"/>
</dbReference>
<dbReference type="GO" id="GO:0006355">
    <property type="term" value="P:regulation of DNA-templated transcription"/>
    <property type="evidence" value="ECO:0007669"/>
    <property type="project" value="TreeGrafter"/>
</dbReference>
<dbReference type="CDD" id="cd16859">
    <property type="entry name" value="ING_ING4_5"/>
    <property type="match status" value="1"/>
</dbReference>
<dbReference type="GO" id="GO:0006325">
    <property type="term" value="P:chromatin organization"/>
    <property type="evidence" value="ECO:0007669"/>
    <property type="project" value="UniProtKB-KW"/>
</dbReference>
<dbReference type="InterPro" id="IPR013083">
    <property type="entry name" value="Znf_RING/FYVE/PHD"/>
</dbReference>
<feature type="site" description="Histone H3K4me3 binding" evidence="8">
    <location>
        <position position="706"/>
    </location>
</feature>
<evidence type="ECO:0000256" key="1">
    <source>
        <dbReference type="ARBA" id="ARBA00004123"/>
    </source>
</evidence>
<feature type="region of interest" description="Disordered" evidence="12">
    <location>
        <begin position="633"/>
        <end position="685"/>
    </location>
</feature>
<evidence type="ECO:0000256" key="12">
    <source>
        <dbReference type="SAM" id="MobiDB-lite"/>
    </source>
</evidence>
<dbReference type="InterPro" id="IPR001965">
    <property type="entry name" value="Znf_PHD"/>
</dbReference>
<feature type="binding site" evidence="9">
    <location>
        <position position="723"/>
    </location>
    <ligand>
        <name>Zn(2+)</name>
        <dbReference type="ChEBI" id="CHEBI:29105"/>
        <label>1</label>
    </ligand>
</feature>
<dbReference type="SUPFAM" id="SSF57903">
    <property type="entry name" value="FYVE/PHD zinc finger"/>
    <property type="match status" value="1"/>
</dbReference>
<feature type="domain" description="PHD-type" evidence="13">
    <location>
        <begin position="692"/>
        <end position="742"/>
    </location>
</feature>
<comment type="similarity">
    <text evidence="2 11">Belongs to the ING family.</text>
</comment>
<feature type="compositionally biased region" description="Basic and acidic residues" evidence="12">
    <location>
        <begin position="591"/>
        <end position="614"/>
    </location>
</feature>
<feature type="compositionally biased region" description="Low complexity" evidence="12">
    <location>
        <begin position="376"/>
        <end position="395"/>
    </location>
</feature>
<gene>
    <name evidence="14" type="ORF">O181_026077</name>
</gene>